<comment type="caution">
    <text evidence="2">The sequence shown here is derived from an EMBL/GenBank/DDBJ whole genome shotgun (WGS) entry which is preliminary data.</text>
</comment>
<feature type="transmembrane region" description="Helical" evidence="1">
    <location>
        <begin position="6"/>
        <end position="23"/>
    </location>
</feature>
<evidence type="ECO:0000313" key="3">
    <source>
        <dbReference type="Proteomes" id="UP001500121"/>
    </source>
</evidence>
<evidence type="ECO:0000313" key="2">
    <source>
        <dbReference type="EMBL" id="GAA4755253.1"/>
    </source>
</evidence>
<reference evidence="3" key="1">
    <citation type="journal article" date="2019" name="Int. J. Syst. Evol. Microbiol.">
        <title>The Global Catalogue of Microorganisms (GCM) 10K type strain sequencing project: providing services to taxonomists for standard genome sequencing and annotation.</title>
        <authorList>
            <consortium name="The Broad Institute Genomics Platform"/>
            <consortium name="The Broad Institute Genome Sequencing Center for Infectious Disease"/>
            <person name="Wu L."/>
            <person name="Ma J."/>
        </authorList>
    </citation>
    <scope>NUCLEOTIDE SEQUENCE [LARGE SCALE GENOMIC DNA]</scope>
    <source>
        <strain evidence="3">JCM 19015</strain>
    </source>
</reference>
<protein>
    <submittedName>
        <fullName evidence="2">Uncharacterized protein</fullName>
    </submittedName>
</protein>
<keyword evidence="1" id="KW-0472">Membrane</keyword>
<name>A0ABP8ZFS1_9MICO</name>
<keyword evidence="1" id="KW-1133">Transmembrane helix</keyword>
<accession>A0ABP8ZFS1</accession>
<keyword evidence="3" id="KW-1185">Reference proteome</keyword>
<feature type="transmembrane region" description="Helical" evidence="1">
    <location>
        <begin position="32"/>
        <end position="56"/>
    </location>
</feature>
<keyword evidence="1" id="KW-0812">Transmembrane</keyword>
<organism evidence="2 3">
    <name type="scientific">Amnibacterium soli</name>
    <dbReference type="NCBI Taxonomy" id="1282736"/>
    <lineage>
        <taxon>Bacteria</taxon>
        <taxon>Bacillati</taxon>
        <taxon>Actinomycetota</taxon>
        <taxon>Actinomycetes</taxon>
        <taxon>Micrococcales</taxon>
        <taxon>Microbacteriaceae</taxon>
        <taxon>Amnibacterium</taxon>
    </lineage>
</organism>
<evidence type="ECO:0000256" key="1">
    <source>
        <dbReference type="SAM" id="Phobius"/>
    </source>
</evidence>
<gene>
    <name evidence="2" type="ORF">GCM10025783_30540</name>
</gene>
<dbReference type="EMBL" id="BAABLP010000008">
    <property type="protein sequence ID" value="GAA4755253.1"/>
    <property type="molecule type" value="Genomic_DNA"/>
</dbReference>
<sequence length="133" mass="13997">MWSSWGWWVAAAVYAIALAAGLPRRDVSARRFLLTTVNAAVLYLAAGSLLTTLDAVGTEDLRVAGSGWVEAAEGTAVYAVLIYGNGLIAFVVPLLLGLVRPLRSATIGQPARWTAPRYSAADDDAAAEDSGIY</sequence>
<feature type="transmembrane region" description="Helical" evidence="1">
    <location>
        <begin position="76"/>
        <end position="99"/>
    </location>
</feature>
<dbReference type="RefSeq" id="WP_345482211.1">
    <property type="nucleotide sequence ID" value="NZ_BAABLP010000008.1"/>
</dbReference>
<proteinExistence type="predicted"/>
<dbReference type="Proteomes" id="UP001500121">
    <property type="component" value="Unassembled WGS sequence"/>
</dbReference>